<dbReference type="AlphaFoldDB" id="A0A9W8GPE3"/>
<feature type="compositionally biased region" description="Polar residues" evidence="2">
    <location>
        <begin position="279"/>
        <end position="295"/>
    </location>
</feature>
<feature type="compositionally biased region" description="Basic and acidic residues" evidence="2">
    <location>
        <begin position="196"/>
        <end position="215"/>
    </location>
</feature>
<feature type="region of interest" description="Disordered" evidence="2">
    <location>
        <begin position="103"/>
        <end position="369"/>
    </location>
</feature>
<keyword evidence="4" id="KW-1185">Reference proteome</keyword>
<feature type="compositionally biased region" description="Basic and acidic residues" evidence="2">
    <location>
        <begin position="104"/>
        <end position="116"/>
    </location>
</feature>
<feature type="compositionally biased region" description="Basic residues" evidence="2">
    <location>
        <begin position="263"/>
        <end position="275"/>
    </location>
</feature>
<feature type="compositionally biased region" description="Basic residues" evidence="2">
    <location>
        <begin position="216"/>
        <end position="229"/>
    </location>
</feature>
<feature type="coiled-coil region" evidence="1">
    <location>
        <begin position="1"/>
        <end position="28"/>
    </location>
</feature>
<proteinExistence type="predicted"/>
<feature type="compositionally biased region" description="Low complexity" evidence="2">
    <location>
        <begin position="308"/>
        <end position="318"/>
    </location>
</feature>
<comment type="caution">
    <text evidence="3">The sequence shown here is derived from an EMBL/GenBank/DDBJ whole genome shotgun (WGS) entry which is preliminary data.</text>
</comment>
<feature type="region of interest" description="Disordered" evidence="2">
    <location>
        <begin position="528"/>
        <end position="549"/>
    </location>
</feature>
<reference evidence="3" key="1">
    <citation type="submission" date="2022-07" db="EMBL/GenBank/DDBJ databases">
        <title>Phylogenomic reconstructions and comparative analyses of Kickxellomycotina fungi.</title>
        <authorList>
            <person name="Reynolds N.K."/>
            <person name="Stajich J.E."/>
            <person name="Barry K."/>
            <person name="Grigoriev I.V."/>
            <person name="Crous P."/>
            <person name="Smith M.E."/>
        </authorList>
    </citation>
    <scope>NUCLEOTIDE SEQUENCE</scope>
    <source>
        <strain evidence="3">CBS 109367</strain>
    </source>
</reference>
<feature type="region of interest" description="Disordered" evidence="2">
    <location>
        <begin position="382"/>
        <end position="402"/>
    </location>
</feature>
<dbReference type="EMBL" id="JANBTX010000012">
    <property type="protein sequence ID" value="KAJ2690383.1"/>
    <property type="molecule type" value="Genomic_DNA"/>
</dbReference>
<protein>
    <submittedName>
        <fullName evidence="3">Uncharacterized protein</fullName>
    </submittedName>
</protein>
<evidence type="ECO:0000256" key="1">
    <source>
        <dbReference type="SAM" id="Coils"/>
    </source>
</evidence>
<sequence length="809" mass="89511">MADMNARLAALERRYSTLEAQVRTQNAQVVEAFRKAISVLEASSAFNGMADESGMLTAVDNSPFSELALKAAASGVASKATDFVCDTTSIRFDDCHPTLKRRRTMADPRSMSHEQADPAPAISRPRAVSIASNESGELDDEANRRPDNERSHDKVAGASRRDKQSDSHHGARGADHHLREHERSPDGTFVDSAAKPCDDKASHWDQSHDHYDPRSKSRHHSRERRRSSHARSPSQRRSPRRQSHGHSKGRGWNRSPSPSKSPTRNHHQNRHKYHERKNGPSSAQKLILTGSNATSVPPGGPRRGRYNAARSPSPSARPSPHKNSEEPAQRSKPAVVMWGADTGKKNVSGRINKNAANNWGDPEPQKVSENQYSGWDIGSPEREVLDSGNNNGWDTRSPPREASNAFSNGWDVAGPARVATDPCTRGSADAGSTRVASDPCSRGWEVINPVINESGPTMPRSVNQLASKVYHISSIDKVATWRGVGVAPARASLHGPEDAVKAALSDCGSDDLGEKALASNFDASDRLFEDNISSSDEDDDDDDDDPRMLLKSKKRRAEIIVTMLNDSGGYSLTGERMAPLWKIFAWIPLDTLPEVYRKVHGVALWTPETKRQIRASIKDLPDLSERSSMDGVGRQTLIFRDKSHLKQPRAFQRLFIISPACEPVLFFYLVTTILQPLDVKQAKTIADLWMDEFRKGPTHVTTTMQARGGATTKWESDEVVWKAAIEWLGQLAKIVMQHGKDYLTGKTNNWEYSGPLSRRDSHTAAYDPERELVAGLQKDELTELLKATPVLLSKIIPESKLHVLRSEFS</sequence>
<evidence type="ECO:0000313" key="4">
    <source>
        <dbReference type="Proteomes" id="UP001151516"/>
    </source>
</evidence>
<feature type="compositionally biased region" description="Acidic residues" evidence="2">
    <location>
        <begin position="535"/>
        <end position="545"/>
    </location>
</feature>
<feature type="compositionally biased region" description="Basic and acidic residues" evidence="2">
    <location>
        <begin position="141"/>
        <end position="185"/>
    </location>
</feature>
<name>A0A9W8GPE3_9FUNG</name>
<dbReference type="Proteomes" id="UP001151516">
    <property type="component" value="Unassembled WGS sequence"/>
</dbReference>
<dbReference type="OrthoDB" id="5547078at2759"/>
<organism evidence="3 4">
    <name type="scientific">Coemansia spiralis</name>
    <dbReference type="NCBI Taxonomy" id="417178"/>
    <lineage>
        <taxon>Eukaryota</taxon>
        <taxon>Fungi</taxon>
        <taxon>Fungi incertae sedis</taxon>
        <taxon>Zoopagomycota</taxon>
        <taxon>Kickxellomycotina</taxon>
        <taxon>Kickxellomycetes</taxon>
        <taxon>Kickxellales</taxon>
        <taxon>Kickxellaceae</taxon>
        <taxon>Coemansia</taxon>
    </lineage>
</organism>
<evidence type="ECO:0000256" key="2">
    <source>
        <dbReference type="SAM" id="MobiDB-lite"/>
    </source>
</evidence>
<accession>A0A9W8GPE3</accession>
<gene>
    <name evidence="3" type="ORF">IWW39_000782</name>
</gene>
<evidence type="ECO:0000313" key="3">
    <source>
        <dbReference type="EMBL" id="KAJ2690383.1"/>
    </source>
</evidence>
<feature type="compositionally biased region" description="Basic residues" evidence="2">
    <location>
        <begin position="237"/>
        <end position="251"/>
    </location>
</feature>
<keyword evidence="1" id="KW-0175">Coiled coil</keyword>